<organism evidence="2 3">
    <name type="scientific">Rhodoferax mekongensis</name>
    <dbReference type="NCBI Taxonomy" id="3068341"/>
    <lineage>
        <taxon>Bacteria</taxon>
        <taxon>Pseudomonadati</taxon>
        <taxon>Pseudomonadota</taxon>
        <taxon>Betaproteobacteria</taxon>
        <taxon>Burkholderiales</taxon>
        <taxon>Comamonadaceae</taxon>
        <taxon>Rhodoferax</taxon>
    </lineage>
</organism>
<dbReference type="EMBL" id="CP132507">
    <property type="protein sequence ID" value="WNO04413.1"/>
    <property type="molecule type" value="Genomic_DNA"/>
</dbReference>
<accession>A0ABZ0AZ50</accession>
<dbReference type="RefSeq" id="WP_313867256.1">
    <property type="nucleotide sequence ID" value="NZ_CP132507.1"/>
</dbReference>
<feature type="transmembrane region" description="Helical" evidence="1">
    <location>
        <begin position="57"/>
        <end position="77"/>
    </location>
</feature>
<evidence type="ECO:0000313" key="2">
    <source>
        <dbReference type="EMBL" id="WNO04413.1"/>
    </source>
</evidence>
<name>A0ABZ0AZ50_9BURK</name>
<reference evidence="2 3" key="1">
    <citation type="submission" date="2023-08" db="EMBL/GenBank/DDBJ databases">
        <title>Rhodoferax potami sp. nov. and Rhodoferax mekongensis sp. nov., isolated from the Mekong River in Thailand.</title>
        <authorList>
            <person name="Kitikhun S."/>
            <person name="Charoenyingcharoen P."/>
            <person name="Siriarchawattana P."/>
            <person name="Likhitrattanapisal S."/>
            <person name="Nilsakha T."/>
            <person name="Chanpet A."/>
            <person name="Rattanawaree P."/>
            <person name="Ingsriswang S."/>
        </authorList>
    </citation>
    <scope>NUCLEOTIDE SEQUENCE [LARGE SCALE GENOMIC DNA]</scope>
    <source>
        <strain evidence="2 3">TBRC 17307</strain>
    </source>
</reference>
<dbReference type="Proteomes" id="UP001302257">
    <property type="component" value="Chromosome"/>
</dbReference>
<keyword evidence="1" id="KW-0472">Membrane</keyword>
<keyword evidence="3" id="KW-1185">Reference proteome</keyword>
<evidence type="ECO:0000313" key="3">
    <source>
        <dbReference type="Proteomes" id="UP001302257"/>
    </source>
</evidence>
<feature type="transmembrane region" description="Helical" evidence="1">
    <location>
        <begin position="108"/>
        <end position="127"/>
    </location>
</feature>
<keyword evidence="1" id="KW-1133">Transmembrane helix</keyword>
<sequence>MKFISDSGLVLLAAVAGLFAETPVPPWSEMAELVSSAIAFLMFVCLLFWPHLRLHRTVLGVFVGVVPLLRVLSELAWDVVPHYLPRSFFFLAQLLEADGEGAYNANTYQVFLLLVGTAFLVAIALLFNKSAQLQKPPSASGFSR</sequence>
<protein>
    <submittedName>
        <fullName evidence="2">Uncharacterized protein</fullName>
    </submittedName>
</protein>
<feature type="transmembrane region" description="Helical" evidence="1">
    <location>
        <begin position="30"/>
        <end position="50"/>
    </location>
</feature>
<proteinExistence type="predicted"/>
<keyword evidence="1" id="KW-0812">Transmembrane</keyword>
<evidence type="ECO:0000256" key="1">
    <source>
        <dbReference type="SAM" id="Phobius"/>
    </source>
</evidence>
<gene>
    <name evidence="2" type="ORF">RAN89_16130</name>
</gene>